<dbReference type="AlphaFoldDB" id="A0A8X6X2N7"/>
<evidence type="ECO:0000313" key="1">
    <source>
        <dbReference type="EMBL" id="GFY44924.1"/>
    </source>
</evidence>
<comment type="caution">
    <text evidence="1">The sequence shown here is derived from an EMBL/GenBank/DDBJ whole genome shotgun (WGS) entry which is preliminary data.</text>
</comment>
<protein>
    <submittedName>
        <fullName evidence="1">Uncharacterized protein</fullName>
    </submittedName>
</protein>
<dbReference type="OrthoDB" id="7552475at2759"/>
<dbReference type="EMBL" id="BMAV01004474">
    <property type="protein sequence ID" value="GFY44924.1"/>
    <property type="molecule type" value="Genomic_DNA"/>
</dbReference>
<evidence type="ECO:0000313" key="2">
    <source>
        <dbReference type="Proteomes" id="UP000886998"/>
    </source>
</evidence>
<organism evidence="1 2">
    <name type="scientific">Trichonephila inaurata madagascariensis</name>
    <dbReference type="NCBI Taxonomy" id="2747483"/>
    <lineage>
        <taxon>Eukaryota</taxon>
        <taxon>Metazoa</taxon>
        <taxon>Ecdysozoa</taxon>
        <taxon>Arthropoda</taxon>
        <taxon>Chelicerata</taxon>
        <taxon>Arachnida</taxon>
        <taxon>Araneae</taxon>
        <taxon>Araneomorphae</taxon>
        <taxon>Entelegynae</taxon>
        <taxon>Araneoidea</taxon>
        <taxon>Nephilidae</taxon>
        <taxon>Trichonephila</taxon>
        <taxon>Trichonephila inaurata</taxon>
    </lineage>
</organism>
<name>A0A8X6X2N7_9ARAC</name>
<dbReference type="Proteomes" id="UP000886998">
    <property type="component" value="Unassembled WGS sequence"/>
</dbReference>
<proteinExistence type="predicted"/>
<reference evidence="1" key="1">
    <citation type="submission" date="2020-08" db="EMBL/GenBank/DDBJ databases">
        <title>Multicomponent nature underlies the extraordinary mechanical properties of spider dragline silk.</title>
        <authorList>
            <person name="Kono N."/>
            <person name="Nakamura H."/>
            <person name="Mori M."/>
            <person name="Yoshida Y."/>
            <person name="Ohtoshi R."/>
            <person name="Malay A.D."/>
            <person name="Moran D.A.P."/>
            <person name="Tomita M."/>
            <person name="Numata K."/>
            <person name="Arakawa K."/>
        </authorList>
    </citation>
    <scope>NUCLEOTIDE SEQUENCE</scope>
</reference>
<accession>A0A8X6X2N7</accession>
<sequence>MEKFRNVIEKHDELILSQQDFCIGRSTVRLKFHSGDVEIDHKSGAGHSMWCNVDYHLQQSRGLISVNGMIASFRTFCSSTVNSLTFGIYRHCDEARKMTTTCPNGRSALTAHRNL</sequence>
<keyword evidence="2" id="KW-1185">Reference proteome</keyword>
<gene>
    <name evidence="1" type="ORF">TNIN_317501</name>
</gene>